<dbReference type="GO" id="GO:0004180">
    <property type="term" value="F:carboxypeptidase activity"/>
    <property type="evidence" value="ECO:0007669"/>
    <property type="project" value="UniProtKB-KW"/>
</dbReference>
<feature type="domain" description="Beta-lactamase-related" evidence="2">
    <location>
        <begin position="66"/>
        <end position="365"/>
    </location>
</feature>
<dbReference type="Gene3D" id="3.40.710.10">
    <property type="entry name" value="DD-peptidase/beta-lactamase superfamily"/>
    <property type="match status" value="1"/>
</dbReference>
<dbReference type="Proteomes" id="UP000249341">
    <property type="component" value="Unassembled WGS sequence"/>
</dbReference>
<dbReference type="InterPro" id="IPR012338">
    <property type="entry name" value="Beta-lactam/transpept-like"/>
</dbReference>
<keyword evidence="3" id="KW-0121">Carboxypeptidase</keyword>
<evidence type="ECO:0000256" key="1">
    <source>
        <dbReference type="SAM" id="SignalP"/>
    </source>
</evidence>
<keyword evidence="4" id="KW-1185">Reference proteome</keyword>
<sequence length="425" mass="45057">MTNEAKNRTIVRGTAVVLATAVALTGTGVAAAAAGRAQQAGSGGTGVDDRLQREVARHVLDAGPPGYLARIDDGRRVHTLAAGVADRRTGRPITVRDQFEAGSNTKTFTAVLILQQVDRGKIALDAPVEKYLPGLVPNGRNITVRMLLNHTSGLFSYTGDPDFFVDMERDPQHVHTDAELIAIAFAHEPYFAPGKGWQYSNTNYTLLGMILSKQTGKSLPTLVKERITGPLGLKHTYFADPRATNTGPGYARGYAIKYASGTPQYTDTSSWPIGAWGGAAGAMITTADDLARFFSAVLQGKLFSAAQLKQMKTTVPLPADVPVQGGYGLGLIRTDSPCGTVWGHGGDTMGHHSTAAATENGRRTAITDATGEPADLTENPGMQRYYQAIVFGADTVNICQMLGKPVPAEVLDNLRGSTSTADVTK</sequence>
<dbReference type="InterPro" id="IPR001466">
    <property type="entry name" value="Beta-lactam-related"/>
</dbReference>
<dbReference type="PANTHER" id="PTHR46825">
    <property type="entry name" value="D-ALANYL-D-ALANINE-CARBOXYPEPTIDASE/ENDOPEPTIDASE AMPH"/>
    <property type="match status" value="1"/>
</dbReference>
<dbReference type="OrthoDB" id="3174977at2"/>
<reference evidence="3 4" key="1">
    <citation type="submission" date="2018-06" db="EMBL/GenBank/DDBJ databases">
        <title>Genomic Encyclopedia of Type Strains, Phase III (KMG-III): the genomes of soil and plant-associated and newly described type strains.</title>
        <authorList>
            <person name="Whitman W."/>
        </authorList>
    </citation>
    <scope>NUCLEOTIDE SEQUENCE [LARGE SCALE GENOMIC DNA]</scope>
    <source>
        <strain evidence="3 4">CGMCC 4.7090</strain>
    </source>
</reference>
<dbReference type="AlphaFoldDB" id="A0A327Z0H1"/>
<dbReference type="SUPFAM" id="SSF56601">
    <property type="entry name" value="beta-lactamase/transpeptidase-like"/>
    <property type="match status" value="1"/>
</dbReference>
<organism evidence="3 4">
    <name type="scientific">Actinoplanes lutulentus</name>
    <dbReference type="NCBI Taxonomy" id="1287878"/>
    <lineage>
        <taxon>Bacteria</taxon>
        <taxon>Bacillati</taxon>
        <taxon>Actinomycetota</taxon>
        <taxon>Actinomycetes</taxon>
        <taxon>Micromonosporales</taxon>
        <taxon>Micromonosporaceae</taxon>
        <taxon>Actinoplanes</taxon>
    </lineage>
</organism>
<accession>A0A327Z0H1</accession>
<comment type="caution">
    <text evidence="3">The sequence shown here is derived from an EMBL/GenBank/DDBJ whole genome shotgun (WGS) entry which is preliminary data.</text>
</comment>
<dbReference type="RefSeq" id="WP_111655166.1">
    <property type="nucleotide sequence ID" value="NZ_JACHWI010000006.1"/>
</dbReference>
<gene>
    <name evidence="3" type="ORF">B0I29_13425</name>
</gene>
<evidence type="ECO:0000313" key="4">
    <source>
        <dbReference type="Proteomes" id="UP000249341"/>
    </source>
</evidence>
<dbReference type="PANTHER" id="PTHR46825:SF7">
    <property type="entry name" value="D-ALANYL-D-ALANINE CARBOXYPEPTIDASE"/>
    <property type="match status" value="1"/>
</dbReference>
<feature type="chain" id="PRO_5016390933" evidence="1">
    <location>
        <begin position="33"/>
        <end position="425"/>
    </location>
</feature>
<protein>
    <submittedName>
        <fullName evidence="3">D-alanyl-D-alanine carboxypeptidase</fullName>
    </submittedName>
</protein>
<keyword evidence="1" id="KW-0732">Signal</keyword>
<proteinExistence type="predicted"/>
<dbReference type="EMBL" id="QLMJ01000034">
    <property type="protein sequence ID" value="RAK25415.1"/>
    <property type="molecule type" value="Genomic_DNA"/>
</dbReference>
<dbReference type="InterPro" id="IPR050491">
    <property type="entry name" value="AmpC-like"/>
</dbReference>
<evidence type="ECO:0000313" key="3">
    <source>
        <dbReference type="EMBL" id="RAK25415.1"/>
    </source>
</evidence>
<dbReference type="Pfam" id="PF00144">
    <property type="entry name" value="Beta-lactamase"/>
    <property type="match status" value="1"/>
</dbReference>
<keyword evidence="3" id="KW-0645">Protease</keyword>
<feature type="signal peptide" evidence="1">
    <location>
        <begin position="1"/>
        <end position="32"/>
    </location>
</feature>
<evidence type="ECO:0000259" key="2">
    <source>
        <dbReference type="Pfam" id="PF00144"/>
    </source>
</evidence>
<keyword evidence="3" id="KW-0378">Hydrolase</keyword>
<name>A0A327Z0H1_9ACTN</name>